<proteinExistence type="predicted"/>
<reference evidence="1" key="1">
    <citation type="journal article" date="2021" name="Proc. Natl. Acad. Sci. U.S.A.">
        <title>A Catalog of Tens of Thousands of Viruses from Human Metagenomes Reveals Hidden Associations with Chronic Diseases.</title>
        <authorList>
            <person name="Tisza M.J."/>
            <person name="Buck C.B."/>
        </authorList>
    </citation>
    <scope>NUCLEOTIDE SEQUENCE</scope>
    <source>
        <strain evidence="1">CtWXg38</strain>
    </source>
</reference>
<organism evidence="1">
    <name type="scientific">Myoviridae sp. ctWXg38</name>
    <dbReference type="NCBI Taxonomy" id="2825119"/>
    <lineage>
        <taxon>Viruses</taxon>
        <taxon>Duplodnaviria</taxon>
        <taxon>Heunggongvirae</taxon>
        <taxon>Uroviricota</taxon>
        <taxon>Caudoviricetes</taxon>
    </lineage>
</organism>
<evidence type="ECO:0000313" key="1">
    <source>
        <dbReference type="EMBL" id="DAE07767.1"/>
    </source>
</evidence>
<accession>A0A8S5PKQ3</accession>
<name>A0A8S5PKQ3_9CAUD</name>
<dbReference type="EMBL" id="BK015455">
    <property type="protein sequence ID" value="DAE07767.1"/>
    <property type="molecule type" value="Genomic_DNA"/>
</dbReference>
<sequence length="42" mass="4874">MPCPHKNRFALNCQHLKRCRRVQQHLSFAQSLLHGLLCGIFA</sequence>
<protein>
    <submittedName>
        <fullName evidence="1">Uncharacterized protein</fullName>
    </submittedName>
</protein>